<organism evidence="1 2">
    <name type="scientific">Hygrophoropsis aurantiaca</name>
    <dbReference type="NCBI Taxonomy" id="72124"/>
    <lineage>
        <taxon>Eukaryota</taxon>
        <taxon>Fungi</taxon>
        <taxon>Dikarya</taxon>
        <taxon>Basidiomycota</taxon>
        <taxon>Agaricomycotina</taxon>
        <taxon>Agaricomycetes</taxon>
        <taxon>Agaricomycetidae</taxon>
        <taxon>Boletales</taxon>
        <taxon>Coniophorineae</taxon>
        <taxon>Hygrophoropsidaceae</taxon>
        <taxon>Hygrophoropsis</taxon>
    </lineage>
</organism>
<name>A0ACB7ZR74_9AGAM</name>
<dbReference type="EMBL" id="MU269145">
    <property type="protein sequence ID" value="KAH7903182.1"/>
    <property type="molecule type" value="Genomic_DNA"/>
</dbReference>
<evidence type="ECO:0000313" key="2">
    <source>
        <dbReference type="Proteomes" id="UP000790377"/>
    </source>
</evidence>
<reference evidence="1" key="1">
    <citation type="journal article" date="2021" name="New Phytol.">
        <title>Evolutionary innovations through gain and loss of genes in the ectomycorrhizal Boletales.</title>
        <authorList>
            <person name="Wu G."/>
            <person name="Miyauchi S."/>
            <person name="Morin E."/>
            <person name="Kuo A."/>
            <person name="Drula E."/>
            <person name="Varga T."/>
            <person name="Kohler A."/>
            <person name="Feng B."/>
            <person name="Cao Y."/>
            <person name="Lipzen A."/>
            <person name="Daum C."/>
            <person name="Hundley H."/>
            <person name="Pangilinan J."/>
            <person name="Johnson J."/>
            <person name="Barry K."/>
            <person name="LaButti K."/>
            <person name="Ng V."/>
            <person name="Ahrendt S."/>
            <person name="Min B."/>
            <person name="Choi I.G."/>
            <person name="Park H."/>
            <person name="Plett J.M."/>
            <person name="Magnuson J."/>
            <person name="Spatafora J.W."/>
            <person name="Nagy L.G."/>
            <person name="Henrissat B."/>
            <person name="Grigoriev I.V."/>
            <person name="Yang Z.L."/>
            <person name="Xu J."/>
            <person name="Martin F.M."/>
        </authorList>
    </citation>
    <scope>NUCLEOTIDE SEQUENCE</scope>
    <source>
        <strain evidence="1">ATCC 28755</strain>
    </source>
</reference>
<dbReference type="Proteomes" id="UP000790377">
    <property type="component" value="Unassembled WGS sequence"/>
</dbReference>
<proteinExistence type="predicted"/>
<protein>
    <submittedName>
        <fullName evidence="1">TBPIP-domain-containing protein</fullName>
    </submittedName>
</protein>
<sequence>MNRPYGAVDVSANLKGAVPKAATPKILVALAEKGALVQKVYGELSGVSGRCAFGVVKGAVPKAATPKILVALAEKGALVQKVYGKTSVFAPNQASIPPAAPGLDAECAALDAAVAQLGAEVARLGGELAKLRSTPTDAELAVQLAETEARIQTLTTRLLPLRARARARNDAAGPEKDGSPGTQGPEIASPVREPEIASPAHKPEIASPAHKPETVSPLRELEADWTRWRGEWLRRRRVFESFWPLLTDALPPAEAEALAEELGIERDGGECLALLVEAGGKRKRA</sequence>
<gene>
    <name evidence="1" type="ORF">BJ138DRAFT_1120634</name>
</gene>
<comment type="caution">
    <text evidence="1">The sequence shown here is derived from an EMBL/GenBank/DDBJ whole genome shotgun (WGS) entry which is preliminary data.</text>
</comment>
<accession>A0ACB7ZR74</accession>
<evidence type="ECO:0000313" key="1">
    <source>
        <dbReference type="EMBL" id="KAH7903182.1"/>
    </source>
</evidence>
<keyword evidence="2" id="KW-1185">Reference proteome</keyword>